<dbReference type="PANTHER" id="PTHR30069:SF46">
    <property type="entry name" value="OAR PROTEIN"/>
    <property type="match status" value="1"/>
</dbReference>
<dbReference type="InterPro" id="IPR057601">
    <property type="entry name" value="Oar-like_b-barrel"/>
</dbReference>
<dbReference type="GO" id="GO:0044718">
    <property type="term" value="P:siderophore transmembrane transport"/>
    <property type="evidence" value="ECO:0007669"/>
    <property type="project" value="TreeGrafter"/>
</dbReference>
<evidence type="ECO:0000256" key="6">
    <source>
        <dbReference type="ARBA" id="ARBA00023237"/>
    </source>
</evidence>
<dbReference type="SUPFAM" id="SSF56935">
    <property type="entry name" value="Porins"/>
    <property type="match status" value="1"/>
</dbReference>
<gene>
    <name evidence="10" type="ORF">HUW51_14115</name>
</gene>
<evidence type="ECO:0000256" key="8">
    <source>
        <dbReference type="SAM" id="SignalP"/>
    </source>
</evidence>
<dbReference type="Proteomes" id="UP000515237">
    <property type="component" value="Chromosome"/>
</dbReference>
<keyword evidence="8" id="KW-0732">Signal</keyword>
<protein>
    <submittedName>
        <fullName evidence="10">TonB-dependent receptor</fullName>
    </submittedName>
</protein>
<dbReference type="KEGG" id="aswu:HUW51_14115"/>
<dbReference type="InterPro" id="IPR008969">
    <property type="entry name" value="CarboxyPept-like_regulatory"/>
</dbReference>
<sequence length="1093" mass="120027">MKKYLLTILFLLLGTASLYAQVTTSSITGSVRDANGEALIGATVKATHQPSGTVYGTVTNVDGRFNIQNMRVGGPYAVEVSYIGFQTQTYNNISLALGVPYSLDARVGQSSTDLQEVEIVADRSDVFNANKTGAATNIGTQQIATLPTVTRSLEDFTRLTPQANGVGFAGRDNRYNNLQIDGANFNNAFGLSAQDLLPGGATRPISLDAVEEIQVNIAPYDVRQSGFTGAGINAITRSGNNNFSGSAYTFLRNQDLRGTKVGGAEVVNPDNRTLTYGARLGGPIIKNKLFFFANYEHEKETFPGITWVASRPGATGNVARTTVEDLERVRQHLISTYGYDPGAYENYANKFTNLSDRLIARLDWNINDKHKATLRYTYAEGTSDQVVNDNSGPNPRSSSSRVSTNSLVFSNSNFSFLNKISSLTGELNSTLTPKLSNQLLATYSHSQATRSFPGSRFPFVDIWKDGDQYMSFGTELFSGDNDLINDNYSFIDNVTYLAGKHTLTGGISYEQIEYGNKYLRMSTSYYRYASVDDFINNAQPTSYGITYPYGDPYESITFGLAGAYIQDRVAFTNRFDLTYGLRAELPLYLNDLGANPAVDNLQLLDQDGNATTYSSSRWPKQKVMFSPRVGFNYNVLEDGSLKLRGGTGIFAGRVPFVFLTNMAGGTGLTKNNLEPVPATALNTIRFNPEPLYWVQNGPQDVFLPTPSSGIPRSISVVDRDFKMPQIWRSSFGVDYVIPGTPLVATADVLYSKDIQGVYMYNANRKPATQQMNYAGDTRDFWGGSANANYTNATGSIAAVLSNTKKGHSFSSTVGVTLPNQNGFFGNVAYTYTQAKDITGNPGSAAASAWSNNYSVNDPNEQLLGISQYASPHRVVGSISYRKEYLNHLGTTVSLFYEGSHQGQGNGGRFAYTTRGDLNQDGVSLDLLYIPNNSSELNFAPITAGEVTFTPEQQRAAFDEFVNNSKVLKNSRGGYVERNNGLMPWLNRFDFRLLQDVFTNIGERRNTLQLSLDIQNVGNLLNSDWGVIQQLNGGSSFNYPLLNVASVTPEGVPTFQMITIRNENNQTVLPTSPFRNYLATTNTWRMQLGLRYSF</sequence>
<organism evidence="10 11">
    <name type="scientific">Adhaeribacter swui</name>
    <dbReference type="NCBI Taxonomy" id="2086471"/>
    <lineage>
        <taxon>Bacteria</taxon>
        <taxon>Pseudomonadati</taxon>
        <taxon>Bacteroidota</taxon>
        <taxon>Cytophagia</taxon>
        <taxon>Cytophagales</taxon>
        <taxon>Hymenobacteraceae</taxon>
        <taxon>Adhaeribacter</taxon>
    </lineage>
</organism>
<feature type="domain" description="TonB-dependent transporter Oar-like beta-barrel" evidence="9">
    <location>
        <begin position="235"/>
        <end position="1020"/>
    </location>
</feature>
<dbReference type="EMBL" id="CP055156">
    <property type="protein sequence ID" value="QNF33799.1"/>
    <property type="molecule type" value="Genomic_DNA"/>
</dbReference>
<dbReference type="Pfam" id="PF13620">
    <property type="entry name" value="CarboxypepD_reg"/>
    <property type="match status" value="1"/>
</dbReference>
<dbReference type="InterPro" id="IPR036942">
    <property type="entry name" value="Beta-barrel_TonB_sf"/>
</dbReference>
<evidence type="ECO:0000256" key="4">
    <source>
        <dbReference type="ARBA" id="ARBA00022692"/>
    </source>
</evidence>
<comment type="subcellular location">
    <subcellularLocation>
        <location evidence="1">Cell outer membrane</location>
        <topology evidence="1">Multi-pass membrane protein</topology>
    </subcellularLocation>
</comment>
<evidence type="ECO:0000313" key="11">
    <source>
        <dbReference type="Proteomes" id="UP000515237"/>
    </source>
</evidence>
<keyword evidence="10" id="KW-0675">Receptor</keyword>
<keyword evidence="11" id="KW-1185">Reference proteome</keyword>
<dbReference type="Gene3D" id="2.40.170.20">
    <property type="entry name" value="TonB-dependent receptor, beta-barrel domain"/>
    <property type="match status" value="1"/>
</dbReference>
<dbReference type="SUPFAM" id="SSF49464">
    <property type="entry name" value="Carboxypeptidase regulatory domain-like"/>
    <property type="match status" value="1"/>
</dbReference>
<keyword evidence="3" id="KW-1134">Transmembrane beta strand</keyword>
<name>A0A7G7G9G5_9BACT</name>
<dbReference type="Gene3D" id="2.60.40.1120">
    <property type="entry name" value="Carboxypeptidase-like, regulatory domain"/>
    <property type="match status" value="1"/>
</dbReference>
<feature type="compositionally biased region" description="Low complexity" evidence="7">
    <location>
        <begin position="388"/>
        <end position="403"/>
    </location>
</feature>
<evidence type="ECO:0000256" key="2">
    <source>
        <dbReference type="ARBA" id="ARBA00022448"/>
    </source>
</evidence>
<proteinExistence type="predicted"/>
<evidence type="ECO:0000256" key="7">
    <source>
        <dbReference type="SAM" id="MobiDB-lite"/>
    </source>
</evidence>
<keyword evidence="6" id="KW-0998">Cell outer membrane</keyword>
<evidence type="ECO:0000256" key="5">
    <source>
        <dbReference type="ARBA" id="ARBA00023136"/>
    </source>
</evidence>
<evidence type="ECO:0000313" key="10">
    <source>
        <dbReference type="EMBL" id="QNF33799.1"/>
    </source>
</evidence>
<dbReference type="Pfam" id="PF25183">
    <property type="entry name" value="OMP_b-brl_4"/>
    <property type="match status" value="1"/>
</dbReference>
<feature type="signal peptide" evidence="8">
    <location>
        <begin position="1"/>
        <end position="20"/>
    </location>
</feature>
<evidence type="ECO:0000256" key="1">
    <source>
        <dbReference type="ARBA" id="ARBA00004571"/>
    </source>
</evidence>
<dbReference type="PANTHER" id="PTHR30069">
    <property type="entry name" value="TONB-DEPENDENT OUTER MEMBRANE RECEPTOR"/>
    <property type="match status" value="1"/>
</dbReference>
<dbReference type="InterPro" id="IPR039426">
    <property type="entry name" value="TonB-dep_rcpt-like"/>
</dbReference>
<keyword evidence="2" id="KW-0813">Transport</keyword>
<accession>A0A7G7G9G5</accession>
<evidence type="ECO:0000259" key="9">
    <source>
        <dbReference type="Pfam" id="PF25183"/>
    </source>
</evidence>
<dbReference type="RefSeq" id="WP_185270281.1">
    <property type="nucleotide sequence ID" value="NZ_CP055156.1"/>
</dbReference>
<feature type="chain" id="PRO_5028878095" evidence="8">
    <location>
        <begin position="21"/>
        <end position="1093"/>
    </location>
</feature>
<evidence type="ECO:0000256" key="3">
    <source>
        <dbReference type="ARBA" id="ARBA00022452"/>
    </source>
</evidence>
<reference evidence="10 11" key="1">
    <citation type="journal article" date="2018" name="Int. J. Syst. Evol. Microbiol.">
        <title>Adhaeribacter swui sp. nov., isolated from wet mud.</title>
        <authorList>
            <person name="Kim D.U."/>
            <person name="Kim K.W."/>
            <person name="Kang M.S."/>
            <person name="Kim J.Y."/>
            <person name="Jang J.H."/>
            <person name="Kim M.K."/>
        </authorList>
    </citation>
    <scope>NUCLEOTIDE SEQUENCE [LARGE SCALE GENOMIC DNA]</scope>
    <source>
        <strain evidence="10 11">KCTC 52873</strain>
    </source>
</reference>
<keyword evidence="5" id="KW-0472">Membrane</keyword>
<dbReference type="GO" id="GO:0009279">
    <property type="term" value="C:cell outer membrane"/>
    <property type="evidence" value="ECO:0007669"/>
    <property type="project" value="UniProtKB-SubCell"/>
</dbReference>
<dbReference type="GO" id="GO:0015344">
    <property type="term" value="F:siderophore uptake transmembrane transporter activity"/>
    <property type="evidence" value="ECO:0007669"/>
    <property type="project" value="TreeGrafter"/>
</dbReference>
<feature type="region of interest" description="Disordered" evidence="7">
    <location>
        <begin position="384"/>
        <end position="403"/>
    </location>
</feature>
<dbReference type="AlphaFoldDB" id="A0A7G7G9G5"/>
<keyword evidence="4" id="KW-0812">Transmembrane</keyword>